<evidence type="ECO:0000313" key="2">
    <source>
        <dbReference type="EMBL" id="CAF1603455.1"/>
    </source>
</evidence>
<protein>
    <recommendedName>
        <fullName evidence="4">BED-type domain-containing protein</fullName>
    </recommendedName>
</protein>
<sequence>MKAKQTAKASPFWPSFSQVFYNKIKQDVIRCDKCGTILIHKSIDGTKVMSTHTKACGKKKQLNTTQQSADASSKRNSTSTQIKIPSQVKQLITDASVEFTFLDNRPFEPVKGDGLVNLVGKNRRCWPTVIRTSRCTSERLVTLSDDDQSKRRETL</sequence>
<proteinExistence type="predicted"/>
<name>A0A816AW80_ADIRI</name>
<accession>A0A816AW80</accession>
<evidence type="ECO:0000256" key="1">
    <source>
        <dbReference type="SAM" id="MobiDB-lite"/>
    </source>
</evidence>
<dbReference type="EMBL" id="CAJNOR010006782">
    <property type="protein sequence ID" value="CAF1603455.1"/>
    <property type="molecule type" value="Genomic_DNA"/>
</dbReference>
<evidence type="ECO:0000313" key="3">
    <source>
        <dbReference type="Proteomes" id="UP000663828"/>
    </source>
</evidence>
<dbReference type="Proteomes" id="UP000663828">
    <property type="component" value="Unassembled WGS sequence"/>
</dbReference>
<dbReference type="AlphaFoldDB" id="A0A816AW80"/>
<keyword evidence="3" id="KW-1185">Reference proteome</keyword>
<reference evidence="2" key="1">
    <citation type="submission" date="2021-02" db="EMBL/GenBank/DDBJ databases">
        <authorList>
            <person name="Nowell W R."/>
        </authorList>
    </citation>
    <scope>NUCLEOTIDE SEQUENCE</scope>
</reference>
<feature type="region of interest" description="Disordered" evidence="1">
    <location>
        <begin position="55"/>
        <end position="83"/>
    </location>
</feature>
<comment type="caution">
    <text evidence="2">The sequence shown here is derived from an EMBL/GenBank/DDBJ whole genome shotgun (WGS) entry which is preliminary data.</text>
</comment>
<gene>
    <name evidence="2" type="ORF">XAT740_LOCUS47978</name>
</gene>
<evidence type="ECO:0008006" key="4">
    <source>
        <dbReference type="Google" id="ProtNLM"/>
    </source>
</evidence>
<feature type="compositionally biased region" description="Polar residues" evidence="1">
    <location>
        <begin position="62"/>
        <end position="83"/>
    </location>
</feature>
<organism evidence="2 3">
    <name type="scientific">Adineta ricciae</name>
    <name type="common">Rotifer</name>
    <dbReference type="NCBI Taxonomy" id="249248"/>
    <lineage>
        <taxon>Eukaryota</taxon>
        <taxon>Metazoa</taxon>
        <taxon>Spiralia</taxon>
        <taxon>Gnathifera</taxon>
        <taxon>Rotifera</taxon>
        <taxon>Eurotatoria</taxon>
        <taxon>Bdelloidea</taxon>
        <taxon>Adinetida</taxon>
        <taxon>Adinetidae</taxon>
        <taxon>Adineta</taxon>
    </lineage>
</organism>